<dbReference type="KEGG" id="lti:JW886_02155"/>
<keyword evidence="3" id="KW-1185">Reference proteome</keyword>
<accession>A0AA45KHE2</accession>
<evidence type="ECO:0000313" key="2">
    <source>
        <dbReference type="EMBL" id="QSE77086.1"/>
    </source>
</evidence>
<dbReference type="EMBL" id="CP070872">
    <property type="protein sequence ID" value="QSE77086.1"/>
    <property type="molecule type" value="Genomic_DNA"/>
</dbReference>
<feature type="transmembrane region" description="Helical" evidence="1">
    <location>
        <begin position="7"/>
        <end position="25"/>
    </location>
</feature>
<dbReference type="Proteomes" id="UP000663608">
    <property type="component" value="Chromosome"/>
</dbReference>
<evidence type="ECO:0000313" key="3">
    <source>
        <dbReference type="Proteomes" id="UP000663608"/>
    </source>
</evidence>
<protein>
    <submittedName>
        <fullName evidence="2">Uncharacterized protein</fullName>
    </submittedName>
</protein>
<keyword evidence="1" id="KW-1133">Transmembrane helix</keyword>
<dbReference type="AlphaFoldDB" id="A0AA45KHE2"/>
<proteinExistence type="predicted"/>
<organism evidence="2 3">
    <name type="scientific">Lactococcus taiwanensis</name>
    <dbReference type="NCBI Taxonomy" id="1151742"/>
    <lineage>
        <taxon>Bacteria</taxon>
        <taxon>Bacillati</taxon>
        <taxon>Bacillota</taxon>
        <taxon>Bacilli</taxon>
        <taxon>Lactobacillales</taxon>
        <taxon>Streptococcaceae</taxon>
        <taxon>Lactococcus</taxon>
    </lineage>
</organism>
<dbReference type="RefSeq" id="WP_155724359.1">
    <property type="nucleotide sequence ID" value="NZ_BNDT01000002.1"/>
</dbReference>
<evidence type="ECO:0000256" key="1">
    <source>
        <dbReference type="SAM" id="Phobius"/>
    </source>
</evidence>
<gene>
    <name evidence="2" type="ORF">JW886_02155</name>
</gene>
<keyword evidence="1" id="KW-0472">Membrane</keyword>
<keyword evidence="1" id="KW-0812">Transmembrane</keyword>
<sequence length="57" mass="6375">MDQKKYGYLISGSLVALFGMIMIIQDFMRNIYFSSVMGILVIIIGVGIASNSVRDRK</sequence>
<name>A0AA45KHE2_9LACT</name>
<feature type="transmembrane region" description="Helical" evidence="1">
    <location>
        <begin position="31"/>
        <end position="53"/>
    </location>
</feature>
<reference evidence="2 3" key="1">
    <citation type="submission" date="2021-02" db="EMBL/GenBank/DDBJ databases">
        <title>Complete genome sequence of Lactococcus lactis strain K_LL004.</title>
        <authorList>
            <person name="Kim H.B."/>
        </authorList>
    </citation>
    <scope>NUCLEOTIDE SEQUENCE [LARGE SCALE GENOMIC DNA]</scope>
    <source>
        <strain evidence="2 3">K_LL004</strain>
    </source>
</reference>